<dbReference type="Pfam" id="PF13899">
    <property type="entry name" value="Thioredoxin_7"/>
    <property type="match status" value="1"/>
</dbReference>
<dbReference type="InterPro" id="IPR022910">
    <property type="entry name" value="Thiol_diS_interchange_DbsD"/>
</dbReference>
<gene>
    <name evidence="18 20" type="primary">dsbD</name>
    <name evidence="20" type="ORF">GCM10008964_26170</name>
</gene>
<dbReference type="CDD" id="cd02953">
    <property type="entry name" value="DsbDgamma"/>
    <property type="match status" value="1"/>
</dbReference>
<keyword evidence="5 18" id="KW-0997">Cell inner membrane</keyword>
<dbReference type="Proteomes" id="UP001501476">
    <property type="component" value="Unassembled WGS sequence"/>
</dbReference>
<dbReference type="InterPro" id="IPR035671">
    <property type="entry name" value="DsbD_gamma"/>
</dbReference>
<evidence type="ECO:0000256" key="18">
    <source>
        <dbReference type="HAMAP-Rule" id="MF_00399"/>
    </source>
</evidence>
<dbReference type="InterPro" id="IPR036249">
    <property type="entry name" value="Thioredoxin-like_sf"/>
</dbReference>
<keyword evidence="21" id="KW-1185">Reference proteome</keyword>
<keyword evidence="15 18" id="KW-0676">Redox-active center</keyword>
<protein>
    <recommendedName>
        <fullName evidence="18">Thiol:disulfide interchange protein DsbD</fullName>
        <ecNumber evidence="18">1.8.1.8</ecNumber>
    </recommendedName>
    <alternativeName>
        <fullName evidence="18">Protein-disulfide reductase</fullName>
        <shortName evidence="18">Disulfide reductase</shortName>
    </alternativeName>
</protein>
<keyword evidence="12 18" id="KW-0520">NAD</keyword>
<feature type="chain" id="PRO_5044927357" description="Thiol:disulfide interchange protein DsbD" evidence="18">
    <location>
        <begin position="19"/>
        <end position="608"/>
    </location>
</feature>
<keyword evidence="11 18" id="KW-0560">Oxidoreductase</keyword>
<dbReference type="SUPFAM" id="SSF74863">
    <property type="entry name" value="Thiol:disulfide interchange protein DsbD, N-terminal domain (DsbD-alpha)"/>
    <property type="match status" value="1"/>
</dbReference>
<dbReference type="InterPro" id="IPR003834">
    <property type="entry name" value="Cyt_c_assmbl_TM_dom"/>
</dbReference>
<keyword evidence="8 18" id="KW-0201">Cytochrome c-type biogenesis</keyword>
<dbReference type="SUPFAM" id="SSF52833">
    <property type="entry name" value="Thioredoxin-like"/>
    <property type="match status" value="1"/>
</dbReference>
<dbReference type="Gene3D" id="3.40.30.10">
    <property type="entry name" value="Glutaredoxin"/>
    <property type="match status" value="1"/>
</dbReference>
<dbReference type="InterPro" id="IPR036929">
    <property type="entry name" value="DsbDN_sf"/>
</dbReference>
<keyword evidence="4 18" id="KW-1003">Cell membrane</keyword>
<organism evidence="20 21">
    <name type="scientific">Methylophaga marina</name>
    <dbReference type="NCBI Taxonomy" id="45495"/>
    <lineage>
        <taxon>Bacteria</taxon>
        <taxon>Pseudomonadati</taxon>
        <taxon>Pseudomonadota</taxon>
        <taxon>Gammaproteobacteria</taxon>
        <taxon>Thiotrichales</taxon>
        <taxon>Piscirickettsiaceae</taxon>
        <taxon>Methylophaga</taxon>
    </lineage>
</organism>
<feature type="transmembrane region" description="Helical" evidence="18">
    <location>
        <begin position="270"/>
        <end position="293"/>
    </location>
</feature>
<dbReference type="NCBIfam" id="NF001419">
    <property type="entry name" value="PRK00293.1"/>
    <property type="match status" value="1"/>
</dbReference>
<evidence type="ECO:0000259" key="19">
    <source>
        <dbReference type="PROSITE" id="PS51352"/>
    </source>
</evidence>
<comment type="catalytic activity">
    <reaction evidence="17 18">
        <text>[protein]-dithiol + NADP(+) = [protein]-disulfide + NADPH + H(+)</text>
        <dbReference type="Rhea" id="RHEA:18753"/>
        <dbReference type="Rhea" id="RHEA-COMP:10593"/>
        <dbReference type="Rhea" id="RHEA-COMP:10594"/>
        <dbReference type="ChEBI" id="CHEBI:15378"/>
        <dbReference type="ChEBI" id="CHEBI:29950"/>
        <dbReference type="ChEBI" id="CHEBI:50058"/>
        <dbReference type="ChEBI" id="CHEBI:57783"/>
        <dbReference type="ChEBI" id="CHEBI:58349"/>
        <dbReference type="EC" id="1.8.1.8"/>
    </reaction>
</comment>
<evidence type="ECO:0000256" key="7">
    <source>
        <dbReference type="ARBA" id="ARBA00022729"/>
    </source>
</evidence>
<dbReference type="EMBL" id="BAAADG010000018">
    <property type="protein sequence ID" value="GAA0233650.1"/>
    <property type="molecule type" value="Genomic_DNA"/>
</dbReference>
<keyword evidence="7 18" id="KW-0732">Signal</keyword>
<keyword evidence="6 18" id="KW-0812">Transmembrane</keyword>
<dbReference type="Pfam" id="PF11412">
    <property type="entry name" value="DsbD_N"/>
    <property type="match status" value="1"/>
</dbReference>
<dbReference type="PANTHER" id="PTHR32234:SF0">
    <property type="entry name" value="THIOL:DISULFIDE INTERCHANGE PROTEIN DSBD"/>
    <property type="match status" value="1"/>
</dbReference>
<comment type="catalytic activity">
    <reaction evidence="16 18">
        <text>[protein]-dithiol + NAD(+) = [protein]-disulfide + NADH + H(+)</text>
        <dbReference type="Rhea" id="RHEA:18749"/>
        <dbReference type="Rhea" id="RHEA-COMP:10593"/>
        <dbReference type="Rhea" id="RHEA-COMP:10594"/>
        <dbReference type="ChEBI" id="CHEBI:15378"/>
        <dbReference type="ChEBI" id="CHEBI:29950"/>
        <dbReference type="ChEBI" id="CHEBI:50058"/>
        <dbReference type="ChEBI" id="CHEBI:57540"/>
        <dbReference type="ChEBI" id="CHEBI:57945"/>
        <dbReference type="EC" id="1.8.1.8"/>
    </reaction>
</comment>
<keyword evidence="9 18" id="KW-0249">Electron transport</keyword>
<feature type="transmembrane region" description="Helical" evidence="18">
    <location>
        <begin position="450"/>
        <end position="471"/>
    </location>
</feature>
<evidence type="ECO:0000313" key="20">
    <source>
        <dbReference type="EMBL" id="GAA0233650.1"/>
    </source>
</evidence>
<feature type="signal peptide" evidence="18">
    <location>
        <begin position="1"/>
        <end position="18"/>
    </location>
</feature>
<feature type="transmembrane region" description="Helical" evidence="18">
    <location>
        <begin position="234"/>
        <end position="258"/>
    </location>
</feature>
<reference evidence="20 21" key="1">
    <citation type="journal article" date="2019" name="Int. J. Syst. Evol. Microbiol.">
        <title>The Global Catalogue of Microorganisms (GCM) 10K type strain sequencing project: providing services to taxonomists for standard genome sequencing and annotation.</title>
        <authorList>
            <consortium name="The Broad Institute Genomics Platform"/>
            <consortium name="The Broad Institute Genome Sequencing Center for Infectious Disease"/>
            <person name="Wu L."/>
            <person name="Ma J."/>
        </authorList>
    </citation>
    <scope>NUCLEOTIDE SEQUENCE [LARGE SCALE GENOMIC DNA]</scope>
    <source>
        <strain evidence="20 21">JCM 6886</strain>
    </source>
</reference>
<feature type="disulfide bond" description="Redox-active" evidence="18">
    <location>
        <begin position="209"/>
        <end position="331"/>
    </location>
</feature>
<evidence type="ECO:0000313" key="21">
    <source>
        <dbReference type="Proteomes" id="UP001501476"/>
    </source>
</evidence>
<dbReference type="PANTHER" id="PTHR32234">
    <property type="entry name" value="THIOL:DISULFIDE INTERCHANGE PROTEIN DSBD"/>
    <property type="match status" value="1"/>
</dbReference>
<evidence type="ECO:0000256" key="9">
    <source>
        <dbReference type="ARBA" id="ARBA00022982"/>
    </source>
</evidence>
<evidence type="ECO:0000256" key="16">
    <source>
        <dbReference type="ARBA" id="ARBA00047388"/>
    </source>
</evidence>
<name>A0ABN0TZE3_9GAMM</name>
<keyword evidence="10 18" id="KW-1133">Transmembrane helix</keyword>
<comment type="function">
    <text evidence="18">Required to facilitate the formation of correct disulfide bonds in some periplasmic proteins and for the assembly of the periplasmic c-type cytochromes. Acts by transferring electrons from cytoplasmic thioredoxin to the periplasm. This transfer involves a cascade of disulfide bond formation and reduction steps.</text>
</comment>
<evidence type="ECO:0000256" key="15">
    <source>
        <dbReference type="ARBA" id="ARBA00023284"/>
    </source>
</evidence>
<keyword evidence="13 18" id="KW-0472">Membrane</keyword>
<comment type="similarity">
    <text evidence="2 18">Belongs to the thioredoxin family. DsbD subfamily.</text>
</comment>
<dbReference type="Pfam" id="PF02683">
    <property type="entry name" value="DsbD_TM"/>
    <property type="match status" value="1"/>
</dbReference>
<evidence type="ECO:0000256" key="17">
    <source>
        <dbReference type="ARBA" id="ARBA00047804"/>
    </source>
</evidence>
<dbReference type="EC" id="1.8.1.8" evidence="18"/>
<dbReference type="InterPro" id="IPR028250">
    <property type="entry name" value="DsbDN"/>
</dbReference>
<keyword evidence="3 18" id="KW-0813">Transport</keyword>
<dbReference type="PROSITE" id="PS51352">
    <property type="entry name" value="THIOREDOXIN_2"/>
    <property type="match status" value="1"/>
</dbReference>
<feature type="transmembrane region" description="Helical" evidence="18">
    <location>
        <begin position="350"/>
        <end position="372"/>
    </location>
</feature>
<evidence type="ECO:0000256" key="2">
    <source>
        <dbReference type="ARBA" id="ARBA00007241"/>
    </source>
</evidence>
<keyword evidence="14 18" id="KW-1015">Disulfide bond</keyword>
<evidence type="ECO:0000256" key="10">
    <source>
        <dbReference type="ARBA" id="ARBA00022989"/>
    </source>
</evidence>
<evidence type="ECO:0000256" key="1">
    <source>
        <dbReference type="ARBA" id="ARBA00004429"/>
    </source>
</evidence>
<dbReference type="HAMAP" id="MF_00399">
    <property type="entry name" value="DbsD"/>
    <property type="match status" value="1"/>
</dbReference>
<evidence type="ECO:0000256" key="8">
    <source>
        <dbReference type="ARBA" id="ARBA00022748"/>
    </source>
</evidence>
<evidence type="ECO:0000256" key="12">
    <source>
        <dbReference type="ARBA" id="ARBA00023027"/>
    </source>
</evidence>
<feature type="transmembrane region" description="Helical" evidence="18">
    <location>
        <begin position="193"/>
        <end position="222"/>
    </location>
</feature>
<evidence type="ECO:0000256" key="14">
    <source>
        <dbReference type="ARBA" id="ARBA00023157"/>
    </source>
</evidence>
<accession>A0ABN0TZE3</accession>
<evidence type="ECO:0000256" key="11">
    <source>
        <dbReference type="ARBA" id="ARBA00023002"/>
    </source>
</evidence>
<evidence type="ECO:0000256" key="5">
    <source>
        <dbReference type="ARBA" id="ARBA00022519"/>
    </source>
</evidence>
<evidence type="ECO:0000256" key="4">
    <source>
        <dbReference type="ARBA" id="ARBA00022475"/>
    </source>
</evidence>
<feature type="transmembrane region" description="Helical" evidence="18">
    <location>
        <begin position="314"/>
        <end position="344"/>
    </location>
</feature>
<sequence length="608" mass="66677" precursor="true">MKKFLFFILLLTVFNAHARSSLFDGLGLSNNDDVPPLVEEAFQFRAEVNDANSILAHWKVLEGNYLYRDKLQFDVIGNDKIKLGNISFPAGENKQDETFGLVEVYHDALSVIIPIKQRPEEAVTFTLKALFQGCSEKFGICYPPSEQQIDLALPAISGAVEQDIQGINPPAASQLTEQDRIAQKLEQENLGQIILGFIGLGLLLAFTPCIFPMIPILSSIIVGEGEHITTRRAFTLSLVYVLAMSVTYTIAGVVTGLLGENLQAMFQNPWIISAFSALFVILALSMFGLYELQLPHSVQHRLHQLSHKQQGGKLMGVAIMGLLSGLIVGPCLAPPLAGTLIFIGQHADPVLGGLALFSLSIGMGIPLLIIGTSAGKLLPKAGNWMLFIKSIFGVLLLGLAIWMLERIIPGWLTMSLWGGLLIVSAVYLGAFNRLDIDATDFNKLNKGLGLILFIYGTLLMVGGASGSQNVWQPLHGIVSSSGKSAETQHLAFTQIADLDELNQRLASTTQPIMLDFYADWCTECKTMERTTFQDPDVLAAMKGYTLLQLDMTENTQVHQEMLKALRVFGPPTMLFFDKTGQELSQHRLVGFVKADTFLDHIRQMASQP</sequence>
<dbReference type="InterPro" id="IPR013766">
    <property type="entry name" value="Thioredoxin_domain"/>
</dbReference>
<feature type="transmembrane region" description="Helical" evidence="18">
    <location>
        <begin position="410"/>
        <end position="430"/>
    </location>
</feature>
<evidence type="ECO:0000256" key="13">
    <source>
        <dbReference type="ARBA" id="ARBA00023136"/>
    </source>
</evidence>
<comment type="caution">
    <text evidence="18">Lacks conserved residue(s) required for the propagation of feature annotation.</text>
</comment>
<comment type="subcellular location">
    <subcellularLocation>
        <location evidence="1 18">Cell inner membrane</location>
        <topology evidence="1 18">Multi-pass membrane protein</topology>
    </subcellularLocation>
</comment>
<evidence type="ECO:0000256" key="3">
    <source>
        <dbReference type="ARBA" id="ARBA00022448"/>
    </source>
</evidence>
<feature type="domain" description="Thioredoxin" evidence="19">
    <location>
        <begin position="459"/>
        <end position="606"/>
    </location>
</feature>
<evidence type="ECO:0000256" key="6">
    <source>
        <dbReference type="ARBA" id="ARBA00022692"/>
    </source>
</evidence>
<proteinExistence type="inferred from homology"/>
<feature type="disulfide bond" description="Redox-active" evidence="18">
    <location>
        <begin position="521"/>
        <end position="524"/>
    </location>
</feature>
<comment type="caution">
    <text evidence="20">The sequence shown here is derived from an EMBL/GenBank/DDBJ whole genome shotgun (WGS) entry which is preliminary data.</text>
</comment>
<feature type="transmembrane region" description="Helical" evidence="18">
    <location>
        <begin position="384"/>
        <end position="404"/>
    </location>
</feature>
<dbReference type="RefSeq" id="WP_286303468.1">
    <property type="nucleotide sequence ID" value="NZ_AP027741.1"/>
</dbReference>
<dbReference type="Gene3D" id="2.60.40.1250">
    <property type="entry name" value="Thiol:disulfide interchange protein DsbD, N-terminal domain"/>
    <property type="match status" value="1"/>
</dbReference>